<feature type="region of interest" description="Disordered" evidence="1">
    <location>
        <begin position="35"/>
        <end position="57"/>
    </location>
</feature>
<proteinExistence type="predicted"/>
<dbReference type="GeneID" id="90040614"/>
<dbReference type="EMBL" id="JBBJBU010000001">
    <property type="protein sequence ID" value="KAK7208253.1"/>
    <property type="molecule type" value="Genomic_DNA"/>
</dbReference>
<name>A0ABR1FEG9_9ASCO</name>
<dbReference type="Proteomes" id="UP001498771">
    <property type="component" value="Unassembled WGS sequence"/>
</dbReference>
<accession>A0ABR1FEG9</accession>
<protein>
    <recommendedName>
        <fullName evidence="5">Secreted protein</fullName>
    </recommendedName>
</protein>
<evidence type="ECO:0000256" key="2">
    <source>
        <dbReference type="SAM" id="SignalP"/>
    </source>
</evidence>
<feature type="chain" id="PRO_5047207027" description="Secreted protein" evidence="2">
    <location>
        <begin position="24"/>
        <end position="91"/>
    </location>
</feature>
<feature type="signal peptide" evidence="2">
    <location>
        <begin position="1"/>
        <end position="23"/>
    </location>
</feature>
<evidence type="ECO:0008006" key="5">
    <source>
        <dbReference type="Google" id="ProtNLM"/>
    </source>
</evidence>
<evidence type="ECO:0000256" key="1">
    <source>
        <dbReference type="SAM" id="MobiDB-lite"/>
    </source>
</evidence>
<evidence type="ECO:0000313" key="4">
    <source>
        <dbReference type="Proteomes" id="UP001498771"/>
    </source>
</evidence>
<keyword evidence="4" id="KW-1185">Reference proteome</keyword>
<dbReference type="RefSeq" id="XP_064771286.1">
    <property type="nucleotide sequence ID" value="XM_064915102.1"/>
</dbReference>
<reference evidence="3 4" key="1">
    <citation type="submission" date="2024-03" db="EMBL/GenBank/DDBJ databases">
        <title>Genome-scale model development and genomic sequencing of the oleaginous clade Lipomyces.</title>
        <authorList>
            <consortium name="Lawrence Berkeley National Laboratory"/>
            <person name="Czajka J.J."/>
            <person name="Han Y."/>
            <person name="Kim J."/>
            <person name="Mondo S.J."/>
            <person name="Hofstad B.A."/>
            <person name="Robles A."/>
            <person name="Haridas S."/>
            <person name="Riley R."/>
            <person name="LaButti K."/>
            <person name="Pangilinan J."/>
            <person name="Andreopoulos W."/>
            <person name="Lipzen A."/>
            <person name="Yan J."/>
            <person name="Wang M."/>
            <person name="Ng V."/>
            <person name="Grigoriev I.V."/>
            <person name="Spatafora J.W."/>
            <person name="Magnuson J.K."/>
            <person name="Baker S.E."/>
            <person name="Pomraning K.R."/>
        </authorList>
    </citation>
    <scope>NUCLEOTIDE SEQUENCE [LARGE SCALE GENOMIC DNA]</scope>
    <source>
        <strain evidence="3 4">Phaff 52-87</strain>
    </source>
</reference>
<organism evidence="3 4">
    <name type="scientific">Myxozyma melibiosi</name>
    <dbReference type="NCBI Taxonomy" id="54550"/>
    <lineage>
        <taxon>Eukaryota</taxon>
        <taxon>Fungi</taxon>
        <taxon>Dikarya</taxon>
        <taxon>Ascomycota</taxon>
        <taxon>Saccharomycotina</taxon>
        <taxon>Lipomycetes</taxon>
        <taxon>Lipomycetales</taxon>
        <taxon>Lipomycetaceae</taxon>
        <taxon>Myxozyma</taxon>
    </lineage>
</organism>
<comment type="caution">
    <text evidence="3">The sequence shown here is derived from an EMBL/GenBank/DDBJ whole genome shotgun (WGS) entry which is preliminary data.</text>
</comment>
<sequence length="91" mass="10359">MDVRQIRQPLLLLLFMVFGYAEAETGTVNKTKVRRLRSLRDSRPAAERASGSPTARDKKVNCVDDWVYNLHRKQPSAGDDARRQCTNGEEP</sequence>
<gene>
    <name evidence="3" type="ORF">BZA70DRAFT_41642</name>
</gene>
<evidence type="ECO:0000313" key="3">
    <source>
        <dbReference type="EMBL" id="KAK7208253.1"/>
    </source>
</evidence>
<keyword evidence="2" id="KW-0732">Signal</keyword>